<dbReference type="GO" id="GO:0005524">
    <property type="term" value="F:ATP binding"/>
    <property type="evidence" value="ECO:0007669"/>
    <property type="project" value="UniProtKB-UniRule"/>
</dbReference>
<name>A0A834H1K3_RHOSS</name>
<dbReference type="FunFam" id="3.30.200.20:FF:000039">
    <property type="entry name" value="receptor-like protein kinase FERONIA"/>
    <property type="match status" value="1"/>
</dbReference>
<evidence type="ECO:0000256" key="4">
    <source>
        <dbReference type="ARBA" id="ARBA00022679"/>
    </source>
</evidence>
<keyword evidence="6 12" id="KW-0547">Nucleotide-binding</keyword>
<dbReference type="Gene3D" id="1.10.510.10">
    <property type="entry name" value="Transferase(Phosphotransferase) domain 1"/>
    <property type="match status" value="1"/>
</dbReference>
<evidence type="ECO:0000256" key="3">
    <source>
        <dbReference type="ARBA" id="ARBA00022553"/>
    </source>
</evidence>
<proteinExistence type="inferred from homology"/>
<evidence type="ECO:0000256" key="5">
    <source>
        <dbReference type="ARBA" id="ARBA00022692"/>
    </source>
</evidence>
<evidence type="ECO:0000256" key="2">
    <source>
        <dbReference type="ARBA" id="ARBA00022527"/>
    </source>
</evidence>
<dbReference type="GO" id="GO:0005886">
    <property type="term" value="C:plasma membrane"/>
    <property type="evidence" value="ECO:0007669"/>
    <property type="project" value="TreeGrafter"/>
</dbReference>
<evidence type="ECO:0000256" key="6">
    <source>
        <dbReference type="ARBA" id="ARBA00022741"/>
    </source>
</evidence>
<evidence type="ECO:0000313" key="16">
    <source>
        <dbReference type="Proteomes" id="UP000626092"/>
    </source>
</evidence>
<keyword evidence="10" id="KW-0472">Membrane</keyword>
<dbReference type="CDD" id="cd14066">
    <property type="entry name" value="STKc_IRAK"/>
    <property type="match status" value="1"/>
</dbReference>
<keyword evidence="8 12" id="KW-0067">ATP-binding</keyword>
<evidence type="ECO:0000256" key="9">
    <source>
        <dbReference type="ARBA" id="ARBA00022989"/>
    </source>
</evidence>
<dbReference type="OrthoDB" id="4062651at2759"/>
<dbReference type="GO" id="GO:0009506">
    <property type="term" value="C:plasmodesma"/>
    <property type="evidence" value="ECO:0007669"/>
    <property type="project" value="TreeGrafter"/>
</dbReference>
<keyword evidence="9" id="KW-1133">Transmembrane helix</keyword>
<evidence type="ECO:0000256" key="10">
    <source>
        <dbReference type="ARBA" id="ARBA00023136"/>
    </source>
</evidence>
<reference evidence="15" key="1">
    <citation type="submission" date="2019-11" db="EMBL/GenBank/DDBJ databases">
        <authorList>
            <person name="Liu Y."/>
            <person name="Hou J."/>
            <person name="Li T.-Q."/>
            <person name="Guan C.-H."/>
            <person name="Wu X."/>
            <person name="Wu H.-Z."/>
            <person name="Ling F."/>
            <person name="Zhang R."/>
            <person name="Shi X.-G."/>
            <person name="Ren J.-P."/>
            <person name="Chen E.-F."/>
            <person name="Sun J.-M."/>
        </authorList>
    </citation>
    <scope>NUCLEOTIDE SEQUENCE</scope>
    <source>
        <strain evidence="15">Adult_tree_wgs_1</strain>
        <tissue evidence="15">Leaves</tissue>
    </source>
</reference>
<dbReference type="InterPro" id="IPR011009">
    <property type="entry name" value="Kinase-like_dom_sf"/>
</dbReference>
<dbReference type="PROSITE" id="PS00108">
    <property type="entry name" value="PROTEIN_KINASE_ST"/>
    <property type="match status" value="1"/>
</dbReference>
<evidence type="ECO:0000256" key="13">
    <source>
        <dbReference type="RuleBase" id="RU000304"/>
    </source>
</evidence>
<dbReference type="Gene3D" id="3.30.200.20">
    <property type="entry name" value="Phosphorylase Kinase, domain 1"/>
    <property type="match status" value="1"/>
</dbReference>
<keyword evidence="3" id="KW-0597">Phosphoprotein</keyword>
<feature type="binding site" evidence="12">
    <location>
        <position position="130"/>
    </location>
    <ligand>
        <name>ATP</name>
        <dbReference type="ChEBI" id="CHEBI:30616"/>
    </ligand>
</feature>
<evidence type="ECO:0000259" key="14">
    <source>
        <dbReference type="PROSITE" id="PS50011"/>
    </source>
</evidence>
<dbReference type="InterPro" id="IPR000719">
    <property type="entry name" value="Prot_kinase_dom"/>
</dbReference>
<dbReference type="PANTHER" id="PTHR27003:SF467">
    <property type="entry name" value="PROTEIN KINASE DOMAIN-CONTAINING PROTEIN"/>
    <property type="match status" value="1"/>
</dbReference>
<comment type="caution">
    <text evidence="15">The sequence shown here is derived from an EMBL/GenBank/DDBJ whole genome shotgun (WGS) entry which is preliminary data.</text>
</comment>
<comment type="subcellular location">
    <subcellularLocation>
        <location evidence="1">Membrane</location>
        <topology evidence="1">Single-pass membrane protein</topology>
    </subcellularLocation>
</comment>
<keyword evidence="5" id="KW-0812">Transmembrane</keyword>
<evidence type="ECO:0000256" key="7">
    <source>
        <dbReference type="ARBA" id="ARBA00022777"/>
    </source>
</evidence>
<dbReference type="PROSITE" id="PS00107">
    <property type="entry name" value="PROTEIN_KINASE_ATP"/>
    <property type="match status" value="1"/>
</dbReference>
<evidence type="ECO:0000256" key="12">
    <source>
        <dbReference type="PROSITE-ProRule" id="PRU10141"/>
    </source>
</evidence>
<dbReference type="InterPro" id="IPR045272">
    <property type="entry name" value="ANXUR1/2-like"/>
</dbReference>
<keyword evidence="2 13" id="KW-0723">Serine/threonine-protein kinase</keyword>
<dbReference type="PANTHER" id="PTHR27003">
    <property type="entry name" value="OS07G0166700 PROTEIN"/>
    <property type="match status" value="1"/>
</dbReference>
<dbReference type="Proteomes" id="UP000626092">
    <property type="component" value="Unassembled WGS sequence"/>
</dbReference>
<dbReference type="SUPFAM" id="SSF56112">
    <property type="entry name" value="Protein kinase-like (PK-like)"/>
    <property type="match status" value="1"/>
</dbReference>
<comment type="similarity">
    <text evidence="13">Belongs to the protein kinase superfamily.</text>
</comment>
<dbReference type="InterPro" id="IPR017441">
    <property type="entry name" value="Protein_kinase_ATP_BS"/>
</dbReference>
<dbReference type="Pfam" id="PF07714">
    <property type="entry name" value="PK_Tyr_Ser-Thr"/>
    <property type="match status" value="1"/>
</dbReference>
<dbReference type="AlphaFoldDB" id="A0A834H1K3"/>
<accession>A0A834H1K3</accession>
<dbReference type="SMART" id="SM00220">
    <property type="entry name" value="S_TKc"/>
    <property type="match status" value="1"/>
</dbReference>
<gene>
    <name evidence="15" type="ORF">RHSIM_Rhsim05G0035700</name>
</gene>
<sequence length="417" mass="45951">MESTSTYDRSVITQSLSSASEMENFAQGLLATTIPGGADWGNELPFPETRNPFVQAGALSTDSLSLNSQENAIDGGVDQLKESCAFIPLCQILKATNDFDDALVIGGGGFGKVYKGNIGGGATTTVVAIKRLNVDSTQGAEEFWTEVRVLSEFRHTNLVSLIGYCNENQEMILVYEHMARGNLANHLYKTSTREESGGSRSHLTWEQRLNICLHAARGLDYLHNGTLQGSIIHRDVKSTNILLDEHLVAKVADFGLSKSTTTHTATHVSTIVKGTLGYLDPDYFSTGRLTKKSVVYGFGVVLLEVLCGRPAIDSRLDEKQISLVNWAKMMIKKGKLDRIIDPSLNGDPTPDSLKYFAKLANKCLHIQPKERPTMPEVVKSLQIALVSHERQGRYSKKGERIYQRAFTLSCVCQFEEK</sequence>
<dbReference type="EMBL" id="WJXA01000005">
    <property type="protein sequence ID" value="KAF7143778.1"/>
    <property type="molecule type" value="Genomic_DNA"/>
</dbReference>
<dbReference type="GO" id="GO:0004714">
    <property type="term" value="F:transmembrane receptor protein tyrosine kinase activity"/>
    <property type="evidence" value="ECO:0007669"/>
    <property type="project" value="InterPro"/>
</dbReference>
<evidence type="ECO:0000313" key="15">
    <source>
        <dbReference type="EMBL" id="KAF7143778.1"/>
    </source>
</evidence>
<dbReference type="GO" id="GO:0004674">
    <property type="term" value="F:protein serine/threonine kinase activity"/>
    <property type="evidence" value="ECO:0007669"/>
    <property type="project" value="UniProtKB-KW"/>
</dbReference>
<dbReference type="FunFam" id="1.10.510.10:FF:000146">
    <property type="entry name" value="LRR receptor-like serine/threonine-protein kinase IOS1"/>
    <property type="match status" value="1"/>
</dbReference>
<dbReference type="InterPro" id="IPR001245">
    <property type="entry name" value="Ser-Thr/Tyr_kinase_cat_dom"/>
</dbReference>
<feature type="domain" description="Protein kinase" evidence="14">
    <location>
        <begin position="99"/>
        <end position="385"/>
    </location>
</feature>
<evidence type="ECO:0000256" key="1">
    <source>
        <dbReference type="ARBA" id="ARBA00004167"/>
    </source>
</evidence>
<keyword evidence="11" id="KW-0675">Receptor</keyword>
<protein>
    <recommendedName>
        <fullName evidence="14">Protein kinase domain-containing protein</fullName>
    </recommendedName>
</protein>
<evidence type="ECO:0000256" key="11">
    <source>
        <dbReference type="ARBA" id="ARBA00023170"/>
    </source>
</evidence>
<dbReference type="InterPro" id="IPR008271">
    <property type="entry name" value="Ser/Thr_kinase_AS"/>
</dbReference>
<organism evidence="15 16">
    <name type="scientific">Rhododendron simsii</name>
    <name type="common">Sims's rhododendron</name>
    <dbReference type="NCBI Taxonomy" id="118357"/>
    <lineage>
        <taxon>Eukaryota</taxon>
        <taxon>Viridiplantae</taxon>
        <taxon>Streptophyta</taxon>
        <taxon>Embryophyta</taxon>
        <taxon>Tracheophyta</taxon>
        <taxon>Spermatophyta</taxon>
        <taxon>Magnoliopsida</taxon>
        <taxon>eudicotyledons</taxon>
        <taxon>Gunneridae</taxon>
        <taxon>Pentapetalae</taxon>
        <taxon>asterids</taxon>
        <taxon>Ericales</taxon>
        <taxon>Ericaceae</taxon>
        <taxon>Ericoideae</taxon>
        <taxon>Rhodoreae</taxon>
        <taxon>Rhododendron</taxon>
    </lineage>
</organism>
<keyword evidence="4" id="KW-0808">Transferase</keyword>
<keyword evidence="16" id="KW-1185">Reference proteome</keyword>
<keyword evidence="7" id="KW-0418">Kinase</keyword>
<dbReference type="PROSITE" id="PS50011">
    <property type="entry name" value="PROTEIN_KINASE_DOM"/>
    <property type="match status" value="1"/>
</dbReference>
<evidence type="ECO:0000256" key="8">
    <source>
        <dbReference type="ARBA" id="ARBA00022840"/>
    </source>
</evidence>